<dbReference type="AlphaFoldDB" id="A0A8S9S5L9"/>
<dbReference type="Proteomes" id="UP000712600">
    <property type="component" value="Unassembled WGS sequence"/>
</dbReference>
<reference evidence="14" key="1">
    <citation type="submission" date="2019-12" db="EMBL/GenBank/DDBJ databases">
        <title>Genome sequencing and annotation of Brassica cretica.</title>
        <authorList>
            <person name="Studholme D.J."/>
            <person name="Sarris P."/>
        </authorList>
    </citation>
    <scope>NUCLEOTIDE SEQUENCE</scope>
    <source>
        <strain evidence="14">PFS-109/04</strain>
        <tissue evidence="14">Leaf</tissue>
    </source>
</reference>
<evidence type="ECO:0000256" key="9">
    <source>
        <dbReference type="ARBA" id="ARBA00023157"/>
    </source>
</evidence>
<dbReference type="PANTHER" id="PTHR15336">
    <property type="entry name" value="UBIQUINOL-CYTOCHROME C REDUCTASE COMPLEX 7.8 KDA PROTEIN"/>
    <property type="match status" value="1"/>
</dbReference>
<keyword evidence="7" id="KW-0496">Mitochondrion</keyword>
<evidence type="ECO:0000256" key="1">
    <source>
        <dbReference type="ARBA" id="ARBA00004137"/>
    </source>
</evidence>
<protein>
    <recommendedName>
        <fullName evidence="12">Complex III subunit VI</fullName>
    </recommendedName>
    <alternativeName>
        <fullName evidence="10">Mitochondrial hinge protein</fullName>
    </alternativeName>
</protein>
<dbReference type="Pfam" id="PF02320">
    <property type="entry name" value="UCR_hinge"/>
    <property type="match status" value="1"/>
</dbReference>
<dbReference type="InterPro" id="IPR003422">
    <property type="entry name" value="Cyt_b-c1_6"/>
</dbReference>
<keyword evidence="9" id="KW-1015">Disulfide bond</keyword>
<keyword evidence="8" id="KW-0472">Membrane</keyword>
<organism evidence="14 15">
    <name type="scientific">Brassica cretica</name>
    <name type="common">Mustard</name>
    <dbReference type="NCBI Taxonomy" id="69181"/>
    <lineage>
        <taxon>Eukaryota</taxon>
        <taxon>Viridiplantae</taxon>
        <taxon>Streptophyta</taxon>
        <taxon>Embryophyta</taxon>
        <taxon>Tracheophyta</taxon>
        <taxon>Spermatophyta</taxon>
        <taxon>Magnoliopsida</taxon>
        <taxon>eudicotyledons</taxon>
        <taxon>Gunneridae</taxon>
        <taxon>Pentapetalae</taxon>
        <taxon>rosids</taxon>
        <taxon>malvids</taxon>
        <taxon>Brassicales</taxon>
        <taxon>Brassicaceae</taxon>
        <taxon>Brassiceae</taxon>
        <taxon>Brassica</taxon>
    </lineage>
</organism>
<evidence type="ECO:0000259" key="13">
    <source>
        <dbReference type="Pfam" id="PF02320"/>
    </source>
</evidence>
<dbReference type="InterPro" id="IPR036811">
    <property type="entry name" value="Ubol_cytC_Rdtase_hinge_dom_sf"/>
</dbReference>
<feature type="domain" description="Ubiquinol-cytochrome C reductase hinge" evidence="13">
    <location>
        <begin position="97"/>
        <end position="158"/>
    </location>
</feature>
<keyword evidence="3" id="KW-0813">Transport</keyword>
<dbReference type="EMBL" id="QGKX02000088">
    <property type="protein sequence ID" value="KAF3587522.1"/>
    <property type="molecule type" value="Genomic_DNA"/>
</dbReference>
<keyword evidence="6" id="KW-0249">Electron transport</keyword>
<comment type="caution">
    <text evidence="14">The sequence shown here is derived from an EMBL/GenBank/DDBJ whole genome shotgun (WGS) entry which is preliminary data.</text>
</comment>
<comment type="similarity">
    <text evidence="2">Belongs to the UQCRH/QCR6 family.</text>
</comment>
<evidence type="ECO:0000256" key="2">
    <source>
        <dbReference type="ARBA" id="ARBA00006498"/>
    </source>
</evidence>
<dbReference type="PANTHER" id="PTHR15336:SF0">
    <property type="entry name" value="CYTOCHROME B-C1 COMPLEX SUBUNIT 6, MITOCHONDRIAL"/>
    <property type="match status" value="1"/>
</dbReference>
<dbReference type="GO" id="GO:0006122">
    <property type="term" value="P:mitochondrial electron transport, ubiquinol to cytochrome c"/>
    <property type="evidence" value="ECO:0007669"/>
    <property type="project" value="InterPro"/>
</dbReference>
<sequence>MSEEVFIYFGLKFYQRPVETLNEMNLEPQEYVVITGNLGRFRGFNGLWAFKIGSLSPSGLDLRSRTVLQSSNLTSRHICAIWSVVVLIEMADEEVVDPKKYLEESCKPKCVKPLLEYQACVKRIQGDDSGHKHCTGQYFDYWHCIDKCVAPKLFAKLK</sequence>
<evidence type="ECO:0000256" key="12">
    <source>
        <dbReference type="ARBA" id="ARBA00076110"/>
    </source>
</evidence>
<evidence type="ECO:0000313" key="15">
    <source>
        <dbReference type="Proteomes" id="UP000712600"/>
    </source>
</evidence>
<proteinExistence type="inferred from homology"/>
<comment type="subunit">
    <text evidence="11">Component of the ubiquinol-cytochrome c oxidoreductase (cytochrome b-c1 complex, complex III, CIII), a multisubunit enzyme composed of 10 subunits. The complex is composed of 3 respiratory subunits cytochrome b (MT-CYB), cytochrome c1 (CYC1-1 or CYC1-2) and Rieske protein (UCR1-1 or UCR1-2), 2 core protein subunits MPPalpha1 (or MPPalpha2) and MPPB, and 5 low-molecular weight protein subunits QCR7-1 (or QCR7-2), UCRQ-1 (or UCRQ-2), QCR9, UCRY and probably QCR6-1 (or QCR6-2). The complex exists as an obligatory dimer and forms supercomplexes (SCs) in the inner mitochondrial membrane with NADH-ubiquinone oxidoreductase (complex I, CI), resulting in different assemblies (supercomplexes SCI(1)III(2) and SCI(2)III(4)).</text>
</comment>
<dbReference type="SUPFAM" id="SSF81531">
    <property type="entry name" value="Non-heme 11 kDa protein of cytochrome bc1 complex (Ubiquinol-cytochrome c reductase)"/>
    <property type="match status" value="1"/>
</dbReference>
<evidence type="ECO:0000256" key="11">
    <source>
        <dbReference type="ARBA" id="ARBA00063866"/>
    </source>
</evidence>
<comment type="subcellular location">
    <subcellularLocation>
        <location evidence="1">Mitochondrion inner membrane</location>
        <topology evidence="1">Peripheral membrane protein</topology>
        <orientation evidence="1">Intermembrane side</orientation>
    </subcellularLocation>
</comment>
<evidence type="ECO:0000256" key="5">
    <source>
        <dbReference type="ARBA" id="ARBA00022792"/>
    </source>
</evidence>
<gene>
    <name evidence="14" type="ORF">F2Q69_00026764</name>
</gene>
<dbReference type="FunFam" id="1.10.287.20:FF:000001">
    <property type="entry name" value="Cytochrome b-c1 complex subunit 6"/>
    <property type="match status" value="1"/>
</dbReference>
<evidence type="ECO:0000256" key="10">
    <source>
        <dbReference type="ARBA" id="ARBA00044364"/>
    </source>
</evidence>
<evidence type="ECO:0000256" key="4">
    <source>
        <dbReference type="ARBA" id="ARBA00022660"/>
    </source>
</evidence>
<evidence type="ECO:0000256" key="6">
    <source>
        <dbReference type="ARBA" id="ARBA00022982"/>
    </source>
</evidence>
<name>A0A8S9S5L9_BRACR</name>
<dbReference type="GO" id="GO:0005743">
    <property type="term" value="C:mitochondrial inner membrane"/>
    <property type="evidence" value="ECO:0007669"/>
    <property type="project" value="UniProtKB-SubCell"/>
</dbReference>
<evidence type="ECO:0000256" key="3">
    <source>
        <dbReference type="ARBA" id="ARBA00022448"/>
    </source>
</evidence>
<evidence type="ECO:0000256" key="8">
    <source>
        <dbReference type="ARBA" id="ARBA00023136"/>
    </source>
</evidence>
<dbReference type="InterPro" id="IPR023184">
    <property type="entry name" value="Ubol_cytC_Rdtase_hinge_dom"/>
</dbReference>
<accession>A0A8S9S5L9</accession>
<keyword evidence="4" id="KW-0679">Respiratory chain</keyword>
<keyword evidence="5" id="KW-0999">Mitochondrion inner membrane</keyword>
<evidence type="ECO:0000256" key="7">
    <source>
        <dbReference type="ARBA" id="ARBA00023128"/>
    </source>
</evidence>
<dbReference type="Gene3D" id="1.10.287.20">
    <property type="entry name" value="Ubiquinol-cytochrome C reductase hinge domain"/>
    <property type="match status" value="1"/>
</dbReference>
<evidence type="ECO:0000313" key="14">
    <source>
        <dbReference type="EMBL" id="KAF3587522.1"/>
    </source>
</evidence>